<dbReference type="InterPro" id="IPR050508">
    <property type="entry name" value="Methyltransf_Superfamily"/>
</dbReference>
<dbReference type="SUPFAM" id="SSF53335">
    <property type="entry name" value="S-adenosyl-L-methionine-dependent methyltransferases"/>
    <property type="match status" value="1"/>
</dbReference>
<dbReference type="PANTHER" id="PTHR42912:SF93">
    <property type="entry name" value="N6-ADENOSINE-METHYLTRANSFERASE TMT1A"/>
    <property type="match status" value="1"/>
</dbReference>
<keyword evidence="3" id="KW-1185">Reference proteome</keyword>
<dbReference type="InterPro" id="IPR013216">
    <property type="entry name" value="Methyltransf_11"/>
</dbReference>
<name>A0ABN2VF37_9ACTN</name>
<dbReference type="Pfam" id="PF08241">
    <property type="entry name" value="Methyltransf_11"/>
    <property type="match status" value="1"/>
</dbReference>
<dbReference type="Gene3D" id="3.40.50.150">
    <property type="entry name" value="Vaccinia Virus protein VP39"/>
    <property type="match status" value="1"/>
</dbReference>
<dbReference type="CDD" id="cd02440">
    <property type="entry name" value="AdoMet_MTases"/>
    <property type="match status" value="1"/>
</dbReference>
<keyword evidence="2" id="KW-0808">Transferase</keyword>
<gene>
    <name evidence="2" type="ORF">GCM10009801_02120</name>
</gene>
<dbReference type="InterPro" id="IPR029063">
    <property type="entry name" value="SAM-dependent_MTases_sf"/>
</dbReference>
<dbReference type="Proteomes" id="UP001500016">
    <property type="component" value="Unassembled WGS sequence"/>
</dbReference>
<dbReference type="GO" id="GO:0032259">
    <property type="term" value="P:methylation"/>
    <property type="evidence" value="ECO:0007669"/>
    <property type="project" value="UniProtKB-KW"/>
</dbReference>
<organism evidence="2 3">
    <name type="scientific">Streptomyces albiaxialis</name>
    <dbReference type="NCBI Taxonomy" id="329523"/>
    <lineage>
        <taxon>Bacteria</taxon>
        <taxon>Bacillati</taxon>
        <taxon>Actinomycetota</taxon>
        <taxon>Actinomycetes</taxon>
        <taxon>Kitasatosporales</taxon>
        <taxon>Streptomycetaceae</taxon>
        <taxon>Streptomyces</taxon>
    </lineage>
</organism>
<proteinExistence type="predicted"/>
<keyword evidence="2" id="KW-0489">Methyltransferase</keyword>
<reference evidence="2 3" key="1">
    <citation type="journal article" date="2019" name="Int. J. Syst. Evol. Microbiol.">
        <title>The Global Catalogue of Microorganisms (GCM) 10K type strain sequencing project: providing services to taxonomists for standard genome sequencing and annotation.</title>
        <authorList>
            <consortium name="The Broad Institute Genomics Platform"/>
            <consortium name="The Broad Institute Genome Sequencing Center for Infectious Disease"/>
            <person name="Wu L."/>
            <person name="Ma J."/>
        </authorList>
    </citation>
    <scope>NUCLEOTIDE SEQUENCE [LARGE SCALE GENOMIC DNA]</scope>
    <source>
        <strain evidence="2 3">JCM 15478</strain>
    </source>
</reference>
<dbReference type="GO" id="GO:0008168">
    <property type="term" value="F:methyltransferase activity"/>
    <property type="evidence" value="ECO:0007669"/>
    <property type="project" value="UniProtKB-KW"/>
</dbReference>
<evidence type="ECO:0000259" key="1">
    <source>
        <dbReference type="Pfam" id="PF08241"/>
    </source>
</evidence>
<feature type="domain" description="Methyltransferase type 11" evidence="1">
    <location>
        <begin position="37"/>
        <end position="131"/>
    </location>
</feature>
<dbReference type="PANTHER" id="PTHR42912">
    <property type="entry name" value="METHYLTRANSFERASE"/>
    <property type="match status" value="1"/>
</dbReference>
<evidence type="ECO:0000313" key="2">
    <source>
        <dbReference type="EMBL" id="GAA2060504.1"/>
    </source>
</evidence>
<comment type="caution">
    <text evidence="2">The sequence shown here is derived from an EMBL/GenBank/DDBJ whole genome shotgun (WGS) entry which is preliminary data.</text>
</comment>
<evidence type="ECO:0000313" key="3">
    <source>
        <dbReference type="Proteomes" id="UP001500016"/>
    </source>
</evidence>
<protein>
    <submittedName>
        <fullName evidence="2">Class I SAM-dependent methyltransferase</fullName>
    </submittedName>
</protein>
<dbReference type="EMBL" id="BAAAPE010000001">
    <property type="protein sequence ID" value="GAA2060504.1"/>
    <property type="molecule type" value="Genomic_DNA"/>
</dbReference>
<sequence length="194" mass="21784">MNRAHRKLCSSEEWATAVRDRILPWSLDGIELGDDVVEIGPGYAANLRVLVERVPRLTAVEIDERTARQLESDWGERARILHADGADMPLPDASFSSVVCFTMLHHVPTREQQDRIFAEAYRVLRPGGVFAGSDSQMNFRFRLLHIGDTMNVVRPGGLPARLEAAGFENVGVDLHPETGGMRFRAYRPDRPPRP</sequence>
<accession>A0ABN2VF37</accession>